<evidence type="ECO:0000313" key="2">
    <source>
        <dbReference type="Proteomes" id="UP000604046"/>
    </source>
</evidence>
<sequence length="136" mass="14870">MHAELQQRHPPSRSRLRHLGLPIWPPFPRDVLLSPSGVPPSTQSLHRNSCAANTFRGRPRGHRCLERHLPEEWARVRSGNRLRLGLAPHHGRQGMWNVLQPPGGGGCSFGAAFRTWSGPFPAGVSCAARPSVGSGL</sequence>
<evidence type="ECO:0000313" key="1">
    <source>
        <dbReference type="EMBL" id="CAE7299352.1"/>
    </source>
</evidence>
<dbReference type="EMBL" id="CAJNDS010002057">
    <property type="protein sequence ID" value="CAE7299352.1"/>
    <property type="molecule type" value="Genomic_DNA"/>
</dbReference>
<dbReference type="AlphaFoldDB" id="A0A812N8R4"/>
<reference evidence="1" key="1">
    <citation type="submission" date="2021-02" db="EMBL/GenBank/DDBJ databases">
        <authorList>
            <person name="Dougan E. K."/>
            <person name="Rhodes N."/>
            <person name="Thang M."/>
            <person name="Chan C."/>
        </authorList>
    </citation>
    <scope>NUCLEOTIDE SEQUENCE</scope>
</reference>
<protein>
    <submittedName>
        <fullName evidence="1">Uncharacterized protein</fullName>
    </submittedName>
</protein>
<dbReference type="Proteomes" id="UP000604046">
    <property type="component" value="Unassembled WGS sequence"/>
</dbReference>
<organism evidence="1 2">
    <name type="scientific">Symbiodinium natans</name>
    <dbReference type="NCBI Taxonomy" id="878477"/>
    <lineage>
        <taxon>Eukaryota</taxon>
        <taxon>Sar</taxon>
        <taxon>Alveolata</taxon>
        <taxon>Dinophyceae</taxon>
        <taxon>Suessiales</taxon>
        <taxon>Symbiodiniaceae</taxon>
        <taxon>Symbiodinium</taxon>
    </lineage>
</organism>
<accession>A0A812N8R4</accession>
<name>A0A812N8R4_9DINO</name>
<gene>
    <name evidence="1" type="ORF">SNAT2548_LOCUS15754</name>
</gene>
<comment type="caution">
    <text evidence="1">The sequence shown here is derived from an EMBL/GenBank/DDBJ whole genome shotgun (WGS) entry which is preliminary data.</text>
</comment>
<keyword evidence="2" id="KW-1185">Reference proteome</keyword>
<proteinExistence type="predicted"/>